<gene>
    <name evidence="1" type="ORF">A3B54_03890</name>
</gene>
<dbReference type="AlphaFoldDB" id="A0A1F5H3Q4"/>
<evidence type="ECO:0000313" key="2">
    <source>
        <dbReference type="Proteomes" id="UP000177039"/>
    </source>
</evidence>
<dbReference type="InterPro" id="IPR003737">
    <property type="entry name" value="GlcNAc_PI_deacetylase-related"/>
</dbReference>
<sequence length="244" mass="27729">MPSKKVNNQQFLPKIVLAVFAHPDDVDFGAAGSIAKWVKTGAKIYYLIATRGCKGSTDPKMNSEKLAKVRQKEQQAAARVLGVGKVYFLGHTDGELEPALQLKEEIVRFIREVRPDTVLTFDPLMRYSQSRGFVNHPDHIAIGEATLAAVYPLARDRLTFPAHQKAGLVPHKVREILLTNFDEQNFFVDITKTFEKKLAALKCHRSQYDDFGKLAKRMRKWARVLGKKIKVRYAEGFKRISIEF</sequence>
<accession>A0A1F5H3Q4</accession>
<dbReference type="GO" id="GO:0016811">
    <property type="term" value="F:hydrolase activity, acting on carbon-nitrogen (but not peptide) bonds, in linear amides"/>
    <property type="evidence" value="ECO:0007669"/>
    <property type="project" value="TreeGrafter"/>
</dbReference>
<dbReference type="InterPro" id="IPR024078">
    <property type="entry name" value="LmbE-like_dom_sf"/>
</dbReference>
<proteinExistence type="predicted"/>
<dbReference type="Gene3D" id="3.40.50.10320">
    <property type="entry name" value="LmbE-like"/>
    <property type="match status" value="1"/>
</dbReference>
<protein>
    <recommendedName>
        <fullName evidence="3">GlcNAc-PI de-N-acetylase</fullName>
    </recommendedName>
</protein>
<evidence type="ECO:0008006" key="3">
    <source>
        <dbReference type="Google" id="ProtNLM"/>
    </source>
</evidence>
<dbReference type="PANTHER" id="PTHR12993">
    <property type="entry name" value="N-ACETYLGLUCOSAMINYL-PHOSPHATIDYLINOSITOL DE-N-ACETYLASE-RELATED"/>
    <property type="match status" value="1"/>
</dbReference>
<dbReference type="PANTHER" id="PTHR12993:SF28">
    <property type="entry name" value="LMBE FAMILY PROTEIN"/>
    <property type="match status" value="1"/>
</dbReference>
<name>A0A1F5H3Q4_9BACT</name>
<dbReference type="Proteomes" id="UP000177039">
    <property type="component" value="Unassembled WGS sequence"/>
</dbReference>
<dbReference type="SUPFAM" id="SSF102588">
    <property type="entry name" value="LmbE-like"/>
    <property type="match status" value="1"/>
</dbReference>
<organism evidence="1 2">
    <name type="scientific">Candidatus Curtissbacteria bacterium RIFCSPLOWO2_01_FULL_42_50</name>
    <dbReference type="NCBI Taxonomy" id="1797730"/>
    <lineage>
        <taxon>Bacteria</taxon>
        <taxon>Candidatus Curtissiibacteriota</taxon>
    </lineage>
</organism>
<dbReference type="Pfam" id="PF02585">
    <property type="entry name" value="PIG-L"/>
    <property type="match status" value="1"/>
</dbReference>
<evidence type="ECO:0000313" key="1">
    <source>
        <dbReference type="EMBL" id="OGD98800.1"/>
    </source>
</evidence>
<reference evidence="1 2" key="1">
    <citation type="journal article" date="2016" name="Nat. Commun.">
        <title>Thousands of microbial genomes shed light on interconnected biogeochemical processes in an aquifer system.</title>
        <authorList>
            <person name="Anantharaman K."/>
            <person name="Brown C.T."/>
            <person name="Hug L.A."/>
            <person name="Sharon I."/>
            <person name="Castelle C.J."/>
            <person name="Probst A.J."/>
            <person name="Thomas B.C."/>
            <person name="Singh A."/>
            <person name="Wilkins M.J."/>
            <person name="Karaoz U."/>
            <person name="Brodie E.L."/>
            <person name="Williams K.H."/>
            <person name="Hubbard S.S."/>
            <person name="Banfield J.F."/>
        </authorList>
    </citation>
    <scope>NUCLEOTIDE SEQUENCE [LARGE SCALE GENOMIC DNA]</scope>
</reference>
<comment type="caution">
    <text evidence="1">The sequence shown here is derived from an EMBL/GenBank/DDBJ whole genome shotgun (WGS) entry which is preliminary data.</text>
</comment>
<dbReference type="EMBL" id="MFBT01000031">
    <property type="protein sequence ID" value="OGD98800.1"/>
    <property type="molecule type" value="Genomic_DNA"/>
</dbReference>